<feature type="compositionally biased region" description="Basic residues" evidence="1">
    <location>
        <begin position="302"/>
        <end position="311"/>
    </location>
</feature>
<organism evidence="2 3">
    <name type="scientific">Seminavis robusta</name>
    <dbReference type="NCBI Taxonomy" id="568900"/>
    <lineage>
        <taxon>Eukaryota</taxon>
        <taxon>Sar</taxon>
        <taxon>Stramenopiles</taxon>
        <taxon>Ochrophyta</taxon>
        <taxon>Bacillariophyta</taxon>
        <taxon>Bacillariophyceae</taxon>
        <taxon>Bacillariophycidae</taxon>
        <taxon>Naviculales</taxon>
        <taxon>Naviculaceae</taxon>
        <taxon>Seminavis</taxon>
    </lineage>
</organism>
<name>A0A9N8E8I1_9STRA</name>
<feature type="compositionally biased region" description="Polar residues" evidence="1">
    <location>
        <begin position="857"/>
        <end position="879"/>
    </location>
</feature>
<feature type="compositionally biased region" description="Polar residues" evidence="1">
    <location>
        <begin position="73"/>
        <end position="83"/>
    </location>
</feature>
<feature type="compositionally biased region" description="Low complexity" evidence="1">
    <location>
        <begin position="288"/>
        <end position="299"/>
    </location>
</feature>
<sequence>MTGGSVLFEEYGDLPGFGDSLGASGFFDTTAEDFWDTTDNTEWAKQEKTDNDEEEEKGQQQDSLLSLQRKPNDSSSPATNGEMSATPEGNKRNSPTTKKKGSAKQQQRRTLNRKAKSLRSVSHKVNQVLSAMDKQEEPQPQQAQQQQQQQQEEEQQPQQQPTQSTTGSRKNQLRRQGKSHSVSDTLGDVAGTSVRAKSGTEISGSSKKQPRTPRGGKKRTSAPPKTALAQLCAGISILADSEESSAVIDVDEAMKRFSPEPPKTRKSRMSNTGTNKNMSQSMRDFSSKESSTGSPTTTEGSKKKRMSRKNKSMSLRQLDYSEAASSSTIPSRRHTVTSGSKQQAKRASTRRQSPKRIASVDAMSSSERTISSRRKSPKRFSSADIMVSASERGSSTRRQSPKRFSSISDALVSDSNRLNNSLTREFTVSDHNATATMSVSEGGKRLRLKVKYSSAKNVGNNNNVGETKENDKKTKKSRASMSVSEGGASRHRLNRKHSSERNLVSKTNSDGSRASSKSGSRSRKSRVGSMMMSVSETGTSRTRFSADDNQQATTDSQPVKVRKSRPSKKMEDVPGLHPIQETPAAQPDTSVSPTAIEAPAKVVPRRARVLRHKSKSMRDLSTTMDSSSSEAASSVSETPTLGVKRSSSFTDLSTLKQEPETQLSTTASSKDSFHSLSLVEALESSSTAASVAEWSSAQSISEGFSHTSTRREKGRALRTTKSAPGAAVGDSTQAPAKVAPRRARVLRHKSKSMRDLSTTINPSPEAAADSGARPSGMKKSSSFTDLFSVKQEPETTSKRRGRPFKHMSLGEALTSSKPSSAAARSSAQTVSEGFTTTRRRERDRVRGSKGLPRKRNSAGSLSVSDFRVSRTSSPFSQTRLSKKGHTSVNEFESKDTSSSNSNNDNNKGIAPLETPRTRKKRLSQATMSLPSLQNFLGASAPLTEDKPETATPSSQTKLGPSLGDKLSKVKDPFSPVDGDDRTCAGMSISTEVSRLTTGSRRRRHSAGYGSVLQTVQAVQHLDTAKLPVIATSQFQRAQTDLMSTEKKAVWVQRRLRALGADEVEQSDSEEGVATSRPTQST</sequence>
<accession>A0A9N8E8I1</accession>
<feature type="compositionally biased region" description="Polar residues" evidence="1">
    <location>
        <begin position="269"/>
        <end position="284"/>
    </location>
</feature>
<feature type="compositionally biased region" description="Basic residues" evidence="1">
    <location>
        <begin position="343"/>
        <end position="354"/>
    </location>
</feature>
<proteinExistence type="predicted"/>
<feature type="compositionally biased region" description="Polar residues" evidence="1">
    <location>
        <begin position="923"/>
        <end position="936"/>
    </location>
</feature>
<protein>
    <submittedName>
        <fullName evidence="2">Uncharacterized protein</fullName>
    </submittedName>
</protein>
<feature type="region of interest" description="Disordered" evidence="1">
    <location>
        <begin position="452"/>
        <end position="672"/>
    </location>
</feature>
<feature type="region of interest" description="Disordered" evidence="1">
    <location>
        <begin position="690"/>
        <end position="985"/>
    </location>
</feature>
<feature type="compositionally biased region" description="Basic residues" evidence="1">
    <location>
        <begin position="603"/>
        <end position="615"/>
    </location>
</feature>
<feature type="compositionally biased region" description="Basic residues" evidence="1">
    <location>
        <begin position="489"/>
        <end position="498"/>
    </location>
</feature>
<feature type="compositionally biased region" description="Basic residues" evidence="1">
    <location>
        <begin position="97"/>
        <end position="117"/>
    </location>
</feature>
<feature type="compositionally biased region" description="Basic residues" evidence="1">
    <location>
        <begin position="739"/>
        <end position="751"/>
    </location>
</feature>
<feature type="compositionally biased region" description="Basic residues" evidence="1">
    <location>
        <begin position="208"/>
        <end position="220"/>
    </location>
</feature>
<feature type="compositionally biased region" description="Polar residues" evidence="1">
    <location>
        <begin position="454"/>
        <end position="465"/>
    </location>
</feature>
<evidence type="ECO:0000313" key="2">
    <source>
        <dbReference type="EMBL" id="CAB9514591.1"/>
    </source>
</evidence>
<feature type="compositionally biased region" description="Low complexity" evidence="1">
    <location>
        <begin position="138"/>
        <end position="163"/>
    </location>
</feature>
<evidence type="ECO:0000313" key="3">
    <source>
        <dbReference type="Proteomes" id="UP001153069"/>
    </source>
</evidence>
<feature type="region of interest" description="Disordered" evidence="1">
    <location>
        <begin position="245"/>
        <end position="408"/>
    </location>
</feature>
<feature type="compositionally biased region" description="Polar residues" evidence="1">
    <location>
        <begin position="323"/>
        <end position="342"/>
    </location>
</feature>
<feature type="compositionally biased region" description="Polar residues" evidence="1">
    <location>
        <begin position="536"/>
        <end position="557"/>
    </location>
</feature>
<reference evidence="2" key="1">
    <citation type="submission" date="2020-06" db="EMBL/GenBank/DDBJ databases">
        <authorList>
            <consortium name="Plant Systems Biology data submission"/>
        </authorList>
    </citation>
    <scope>NUCLEOTIDE SEQUENCE</scope>
    <source>
        <strain evidence="2">D6</strain>
    </source>
</reference>
<dbReference type="AlphaFoldDB" id="A0A9N8E8I1"/>
<feature type="compositionally biased region" description="Polar residues" evidence="1">
    <location>
        <begin position="391"/>
        <end position="408"/>
    </location>
</feature>
<dbReference type="EMBL" id="CAICTM010000662">
    <property type="protein sequence ID" value="CAB9514591.1"/>
    <property type="molecule type" value="Genomic_DNA"/>
</dbReference>
<feature type="compositionally biased region" description="Polar residues" evidence="1">
    <location>
        <begin position="698"/>
        <end position="707"/>
    </location>
</feature>
<feature type="region of interest" description="Disordered" evidence="1">
    <location>
        <begin position="1059"/>
        <end position="1081"/>
    </location>
</feature>
<feature type="compositionally biased region" description="Polar residues" evidence="1">
    <location>
        <begin position="119"/>
        <end position="129"/>
    </location>
</feature>
<feature type="compositionally biased region" description="Low complexity" evidence="1">
    <location>
        <begin position="619"/>
        <end position="637"/>
    </location>
</feature>
<gene>
    <name evidence="2" type="ORF">SEMRO_663_G183460.1</name>
</gene>
<feature type="compositionally biased region" description="Polar residues" evidence="1">
    <location>
        <begin position="645"/>
        <end position="670"/>
    </location>
</feature>
<feature type="compositionally biased region" description="Low complexity" evidence="1">
    <location>
        <begin position="896"/>
        <end position="907"/>
    </location>
</feature>
<feature type="compositionally biased region" description="Acidic residues" evidence="1">
    <location>
        <begin position="1061"/>
        <end position="1070"/>
    </location>
</feature>
<evidence type="ECO:0000256" key="1">
    <source>
        <dbReference type="SAM" id="MobiDB-lite"/>
    </source>
</evidence>
<keyword evidence="3" id="KW-1185">Reference proteome</keyword>
<feature type="compositionally biased region" description="Polar residues" evidence="1">
    <location>
        <begin position="501"/>
        <end position="510"/>
    </location>
</feature>
<feature type="region of interest" description="Disordered" evidence="1">
    <location>
        <begin position="1"/>
        <end position="227"/>
    </location>
</feature>
<comment type="caution">
    <text evidence="2">The sequence shown here is derived from an EMBL/GenBank/DDBJ whole genome shotgun (WGS) entry which is preliminary data.</text>
</comment>
<feature type="compositionally biased region" description="Low complexity" evidence="1">
    <location>
        <begin position="815"/>
        <end position="827"/>
    </location>
</feature>
<dbReference type="Proteomes" id="UP001153069">
    <property type="component" value="Unassembled WGS sequence"/>
</dbReference>